<keyword evidence="2" id="KW-1185">Reference proteome</keyword>
<reference evidence="2" key="1">
    <citation type="journal article" date="2019" name="Int. J. Syst. Evol. Microbiol.">
        <title>The Global Catalogue of Microorganisms (GCM) 10K type strain sequencing project: providing services to taxonomists for standard genome sequencing and annotation.</title>
        <authorList>
            <consortium name="The Broad Institute Genomics Platform"/>
            <consortium name="The Broad Institute Genome Sequencing Center for Infectious Disease"/>
            <person name="Wu L."/>
            <person name="Ma J."/>
        </authorList>
    </citation>
    <scope>NUCLEOTIDE SEQUENCE [LARGE SCALE GENOMIC DNA]</scope>
    <source>
        <strain evidence="2">CGMCC 1.15731</strain>
    </source>
</reference>
<evidence type="ECO:0000313" key="2">
    <source>
        <dbReference type="Proteomes" id="UP001596042"/>
    </source>
</evidence>
<dbReference type="SUPFAM" id="SSF54909">
    <property type="entry name" value="Dimeric alpha+beta barrel"/>
    <property type="match status" value="1"/>
</dbReference>
<dbReference type="InterPro" id="IPR011008">
    <property type="entry name" value="Dimeric_a/b-barrel"/>
</dbReference>
<protein>
    <submittedName>
        <fullName evidence="1">Uncharacterized protein</fullName>
    </submittedName>
</protein>
<dbReference type="Proteomes" id="UP001596042">
    <property type="component" value="Unassembled WGS sequence"/>
</dbReference>
<evidence type="ECO:0000313" key="1">
    <source>
        <dbReference type="EMBL" id="MFC4626152.1"/>
    </source>
</evidence>
<name>A0ABV9H7E9_9HYPH</name>
<sequence length="152" mass="16533">MTVQFVTFSIKPGRVPDCRALIKAAPKPSGLVAYFFVEIGVVNTIIALYETDNLPELSQWAAVRWEEAREQNFLRGIFVDSYGGTLPSSLTTAQAIILERTGDNPMLSPLNGEIGRGVNLLPHQSLDAALQAAISLRQTSTAETALLIPEHL</sequence>
<comment type="caution">
    <text evidence="1">The sequence shown here is derived from an EMBL/GenBank/DDBJ whole genome shotgun (WGS) entry which is preliminary data.</text>
</comment>
<dbReference type="EMBL" id="JBHSEL010000122">
    <property type="protein sequence ID" value="MFC4626152.1"/>
    <property type="molecule type" value="Genomic_DNA"/>
</dbReference>
<organism evidence="1 2">
    <name type="scientific">Daeguia caeni</name>
    <dbReference type="NCBI Taxonomy" id="439612"/>
    <lineage>
        <taxon>Bacteria</taxon>
        <taxon>Pseudomonadati</taxon>
        <taxon>Pseudomonadota</taxon>
        <taxon>Alphaproteobacteria</taxon>
        <taxon>Hyphomicrobiales</taxon>
        <taxon>Brucellaceae</taxon>
        <taxon>Daeguia</taxon>
    </lineage>
</organism>
<dbReference type="RefSeq" id="WP_374832658.1">
    <property type="nucleotide sequence ID" value="NZ_JBHEEZ010000017.1"/>
</dbReference>
<accession>A0ABV9H7E9</accession>
<gene>
    <name evidence="1" type="ORF">ACFO1V_13215</name>
</gene>
<proteinExistence type="predicted"/>